<comment type="caution">
    <text evidence="1">The sequence shown here is derived from an EMBL/GenBank/DDBJ whole genome shotgun (WGS) entry which is preliminary data.</text>
</comment>
<dbReference type="EMBL" id="QZEY01000014">
    <property type="protein sequence ID" value="RJL24823.1"/>
    <property type="molecule type" value="Genomic_DNA"/>
</dbReference>
<sequence>MGTIGKTHVNICTVIRGVSAAFAVRRDRGALCFVEDSALVHPPTDFAVLEPDELSGEGEKEGFTVAGGREDLTGFRQALGMWNGLEDAGGGFLEEPAVLEQPYFVGRRSDEVNAERIHRFPDRGDPFRRGAGGELVEIDDTARGGDGQKHGAIGVEGDGERAVGWGGVAEVGASGVLGDAAVGGEAEDGAGFA</sequence>
<protein>
    <submittedName>
        <fullName evidence="1">Uncharacterized protein</fullName>
    </submittedName>
</protein>
<dbReference type="Proteomes" id="UP000265768">
    <property type="component" value="Unassembled WGS sequence"/>
</dbReference>
<keyword evidence="2" id="KW-1185">Reference proteome</keyword>
<accession>A0A3A4AGL7</accession>
<reference evidence="1 2" key="1">
    <citation type="submission" date="2018-09" db="EMBL/GenBank/DDBJ databases">
        <title>YIM 75507 draft genome.</title>
        <authorList>
            <person name="Tang S."/>
            <person name="Feng Y."/>
        </authorList>
    </citation>
    <scope>NUCLEOTIDE SEQUENCE [LARGE SCALE GENOMIC DNA]</scope>
    <source>
        <strain evidence="1 2">YIM 75507</strain>
    </source>
</reference>
<evidence type="ECO:0000313" key="2">
    <source>
        <dbReference type="Proteomes" id="UP000265768"/>
    </source>
</evidence>
<name>A0A3A4AGL7_9ACTN</name>
<dbReference type="AlphaFoldDB" id="A0A3A4AGL7"/>
<gene>
    <name evidence="1" type="ORF">D5H75_29025</name>
</gene>
<proteinExistence type="predicted"/>
<organism evidence="1 2">
    <name type="scientific">Bailinhaonella thermotolerans</name>
    <dbReference type="NCBI Taxonomy" id="1070861"/>
    <lineage>
        <taxon>Bacteria</taxon>
        <taxon>Bacillati</taxon>
        <taxon>Actinomycetota</taxon>
        <taxon>Actinomycetes</taxon>
        <taxon>Streptosporangiales</taxon>
        <taxon>Streptosporangiaceae</taxon>
        <taxon>Bailinhaonella</taxon>
    </lineage>
</organism>
<evidence type="ECO:0000313" key="1">
    <source>
        <dbReference type="EMBL" id="RJL24823.1"/>
    </source>
</evidence>